<dbReference type="EMBL" id="AEVT01000132">
    <property type="protein sequence ID" value="EGA67822.1"/>
    <property type="molecule type" value="Genomic_DNA"/>
</dbReference>
<feature type="region of interest" description="Disordered" evidence="1">
    <location>
        <begin position="1"/>
        <end position="24"/>
    </location>
</feature>
<evidence type="ECO:0000313" key="3">
    <source>
        <dbReference type="Proteomes" id="UP000006228"/>
    </source>
</evidence>
<protein>
    <submittedName>
        <fullName evidence="2">Uncharacterized protein</fullName>
    </submittedName>
</protein>
<proteinExistence type="predicted"/>
<accession>E8MDS3</accession>
<dbReference type="Proteomes" id="UP000006228">
    <property type="component" value="Unassembled WGS sequence"/>
</dbReference>
<reference evidence="2 3" key="1">
    <citation type="journal article" date="2012" name="Int. J. Syst. Evol. Microbiol.">
        <title>Vibrio caribbeanicus sp. nov., isolated from the marine sponge Scleritoderma cyanea.</title>
        <authorList>
            <person name="Hoffmann M."/>
            <person name="Monday S.R."/>
            <person name="Allard M.W."/>
            <person name="Strain E.A."/>
            <person name="Whittaker P."/>
            <person name="Naum M."/>
            <person name="McCarthy P.J."/>
            <person name="Lopez J.V."/>
            <person name="Fischer M."/>
            <person name="Brown E.W."/>
        </authorList>
    </citation>
    <scope>NUCLEOTIDE SEQUENCE [LARGE SCALE GENOMIC DNA]</scope>
    <source>
        <strain evidence="3">DSMZ 21326</strain>
    </source>
</reference>
<evidence type="ECO:0000313" key="2">
    <source>
        <dbReference type="EMBL" id="EGA67822.1"/>
    </source>
</evidence>
<organism evidence="2 3">
    <name type="scientific">Vibrio sinaloensis DSM 21326</name>
    <dbReference type="NCBI Taxonomy" id="945550"/>
    <lineage>
        <taxon>Bacteria</taxon>
        <taxon>Pseudomonadati</taxon>
        <taxon>Pseudomonadota</taxon>
        <taxon>Gammaproteobacteria</taxon>
        <taxon>Vibrionales</taxon>
        <taxon>Vibrionaceae</taxon>
        <taxon>Vibrio</taxon>
        <taxon>Vibrio oreintalis group</taxon>
    </lineage>
</organism>
<dbReference type="AlphaFoldDB" id="E8MDS3"/>
<sequence length="44" mass="4769">MTGLVGSSACEEEPEPLQPDISKDAATSAAPYLDVIFFIIEREK</sequence>
<comment type="caution">
    <text evidence="2">The sequence shown here is derived from an EMBL/GenBank/DDBJ whole genome shotgun (WGS) entry which is preliminary data.</text>
</comment>
<evidence type="ECO:0000256" key="1">
    <source>
        <dbReference type="SAM" id="MobiDB-lite"/>
    </source>
</evidence>
<gene>
    <name evidence="2" type="ORF">VISI1226_22610</name>
</gene>
<name>E8MDS3_PHOS4</name>